<protein>
    <submittedName>
        <fullName evidence="4">TIGR02234 family membrane protein</fullName>
    </submittedName>
</protein>
<keyword evidence="5" id="KW-1185">Reference proteome</keyword>
<dbReference type="Proteomes" id="UP001070238">
    <property type="component" value="Unassembled WGS sequence"/>
</dbReference>
<keyword evidence="2" id="KW-1133">Transmembrane helix</keyword>
<feature type="transmembrane region" description="Helical" evidence="2">
    <location>
        <begin position="79"/>
        <end position="100"/>
    </location>
</feature>
<dbReference type="EMBL" id="JAENIP010000008">
    <property type="protein sequence ID" value="MBK1843588.1"/>
    <property type="molecule type" value="Genomic_DNA"/>
</dbReference>
<name>A0A9Q4CAX5_9CORY</name>
<feature type="transmembrane region" description="Helical" evidence="2">
    <location>
        <begin position="144"/>
        <end position="162"/>
    </location>
</feature>
<feature type="transmembrane region" description="Helical" evidence="2">
    <location>
        <begin position="50"/>
        <end position="72"/>
    </location>
</feature>
<dbReference type="EMBL" id="JAPMKX010000001">
    <property type="protein sequence ID" value="MCX7537361.1"/>
    <property type="molecule type" value="Genomic_DNA"/>
</dbReference>
<evidence type="ECO:0000256" key="1">
    <source>
        <dbReference type="SAM" id="MobiDB-lite"/>
    </source>
</evidence>
<sequence>MRTPRLPQVAALSVGTGAALLWLSSRLVWVTVRAFDDKSGDAVRELPGAVWASQVTVITLVLVAGTLGALALRRNVRRVIGVLTAIAAVGASWAPLSLLAGTPDPERARMLLTSGAATQKASSPVTLSDWATVTGLDIHHTGPTVAFVGCALALVGGVLLVLRPGGAAQQASSRYVTPGARQARLEKDLEESPDSGRVLWDALDADMDPTDDRGEGAGGGPVR</sequence>
<dbReference type="InterPro" id="IPR011746">
    <property type="entry name" value="Trp_synth-assoc_CHP"/>
</dbReference>
<evidence type="ECO:0000313" key="4">
    <source>
        <dbReference type="EMBL" id="MCX7537361.1"/>
    </source>
</evidence>
<feature type="region of interest" description="Disordered" evidence="1">
    <location>
        <begin position="185"/>
        <end position="223"/>
    </location>
</feature>
<evidence type="ECO:0000313" key="6">
    <source>
        <dbReference type="Proteomes" id="UP001070238"/>
    </source>
</evidence>
<dbReference type="NCBIfam" id="TIGR02234">
    <property type="entry name" value="trp_oprn_chp"/>
    <property type="match status" value="1"/>
</dbReference>
<evidence type="ECO:0000313" key="5">
    <source>
        <dbReference type="Proteomes" id="UP000650005"/>
    </source>
</evidence>
<evidence type="ECO:0000256" key="2">
    <source>
        <dbReference type="SAM" id="Phobius"/>
    </source>
</evidence>
<dbReference type="InterPro" id="IPR019051">
    <property type="entry name" value="Trp_biosyn_TM_oprn/chp"/>
</dbReference>
<dbReference type="Pfam" id="PF09534">
    <property type="entry name" value="Trp_oprn_chp"/>
    <property type="match status" value="1"/>
</dbReference>
<proteinExistence type="predicted"/>
<dbReference type="Proteomes" id="UP000650005">
    <property type="component" value="Unassembled WGS sequence"/>
</dbReference>
<comment type="caution">
    <text evidence="4">The sequence shown here is derived from an EMBL/GenBank/DDBJ whole genome shotgun (WGS) entry which is preliminary data.</text>
</comment>
<keyword evidence="2" id="KW-0472">Membrane</keyword>
<organism evidence="4 6">
    <name type="scientific">Corynebacterium antarcticum</name>
    <dbReference type="NCBI Taxonomy" id="2800405"/>
    <lineage>
        <taxon>Bacteria</taxon>
        <taxon>Bacillati</taxon>
        <taxon>Actinomycetota</taxon>
        <taxon>Actinomycetes</taxon>
        <taxon>Mycobacteriales</taxon>
        <taxon>Corynebacteriaceae</taxon>
        <taxon>Corynebacterium</taxon>
    </lineage>
</organism>
<keyword evidence="2" id="KW-0812">Transmembrane</keyword>
<dbReference type="AlphaFoldDB" id="A0A9Q4CAX5"/>
<reference evidence="3" key="1">
    <citation type="submission" date="2021-01" db="EMBL/GenBank/DDBJ databases">
        <title>Characterization of Corynebacterium spp. from penguins.</title>
        <authorList>
            <person name="Svec P."/>
        </authorList>
    </citation>
    <scope>NUCLEOTIDE SEQUENCE</scope>
    <source>
        <strain evidence="3">CCM 8835</strain>
    </source>
</reference>
<evidence type="ECO:0000313" key="3">
    <source>
        <dbReference type="EMBL" id="MBK1843588.1"/>
    </source>
</evidence>
<dbReference type="RefSeq" id="WP_200256981.1">
    <property type="nucleotide sequence ID" value="NZ_JAENIP020000001.1"/>
</dbReference>
<accession>A0A9Q4CAX5</accession>
<gene>
    <name evidence="3" type="ORF">JIM95_03185</name>
    <name evidence="4" type="ORF">OS123_02205</name>
</gene>
<reference evidence="4" key="2">
    <citation type="submission" date="2022-11" db="EMBL/GenBank/DDBJ databases">
        <title>Corynebacterium sp. isolated from Penguins.</title>
        <authorList>
            <person name="Sedlar K."/>
            <person name="Svec P."/>
        </authorList>
    </citation>
    <scope>NUCLEOTIDE SEQUENCE</scope>
    <source>
        <strain evidence="4">P5875</strain>
    </source>
</reference>